<dbReference type="Pfam" id="PF05768">
    <property type="entry name" value="Glrx-like"/>
    <property type="match status" value="1"/>
</dbReference>
<dbReference type="SUPFAM" id="SSF52833">
    <property type="entry name" value="Thioredoxin-like"/>
    <property type="match status" value="1"/>
</dbReference>
<dbReference type="InterPro" id="IPR036249">
    <property type="entry name" value="Thioredoxin-like_sf"/>
</dbReference>
<accession>A0A1I7MDK5</accession>
<gene>
    <name evidence="2" type="ORF">SAMN04487966_1014</name>
</gene>
<keyword evidence="3" id="KW-1185">Reference proteome</keyword>
<evidence type="ECO:0000313" key="3">
    <source>
        <dbReference type="Proteomes" id="UP000198881"/>
    </source>
</evidence>
<dbReference type="EMBL" id="FPCG01000001">
    <property type="protein sequence ID" value="SFV19991.1"/>
    <property type="molecule type" value="Genomic_DNA"/>
</dbReference>
<evidence type="ECO:0000313" key="2">
    <source>
        <dbReference type="EMBL" id="SFV19991.1"/>
    </source>
</evidence>
<evidence type="ECO:0000256" key="1">
    <source>
        <dbReference type="SAM" id="MobiDB-lite"/>
    </source>
</evidence>
<organism evidence="2 3">
    <name type="scientific">Micrococcus terreus</name>
    <dbReference type="NCBI Taxonomy" id="574650"/>
    <lineage>
        <taxon>Bacteria</taxon>
        <taxon>Bacillati</taxon>
        <taxon>Actinomycetota</taxon>
        <taxon>Actinomycetes</taxon>
        <taxon>Micrococcales</taxon>
        <taxon>Micrococcaceae</taxon>
        <taxon>Micrococcus</taxon>
    </lineage>
</organism>
<feature type="region of interest" description="Disordered" evidence="1">
    <location>
        <begin position="1"/>
        <end position="21"/>
    </location>
</feature>
<sequence length="103" mass="11361">MVSMASTQIPDDGPAPSTGRATWPDVAVLVKEGCHLCEDAVAVVEQVCTRVGVPWRVVDGADEPQLLERHAEEVPVLFVDGVQRDFWRIDPDRLERLLTGSRP</sequence>
<name>A0A1I7MDK5_9MICC</name>
<dbReference type="Proteomes" id="UP000198881">
    <property type="component" value="Unassembled WGS sequence"/>
</dbReference>
<dbReference type="Gene3D" id="3.40.30.10">
    <property type="entry name" value="Glutaredoxin"/>
    <property type="match status" value="1"/>
</dbReference>
<dbReference type="InterPro" id="IPR008554">
    <property type="entry name" value="Glutaredoxin-like"/>
</dbReference>
<dbReference type="STRING" id="574650.SAMN04487966_1014"/>
<proteinExistence type="predicted"/>
<reference evidence="2 3" key="1">
    <citation type="submission" date="2016-10" db="EMBL/GenBank/DDBJ databases">
        <authorList>
            <person name="de Groot N.N."/>
        </authorList>
    </citation>
    <scope>NUCLEOTIDE SEQUENCE [LARGE SCALE GENOMIC DNA]</scope>
    <source>
        <strain evidence="2 3">CGMCC 1.7054</strain>
    </source>
</reference>
<dbReference type="AlphaFoldDB" id="A0A1I7MDK5"/>
<protein>
    <submittedName>
        <fullName evidence="2">Glutaredoxin-like domain</fullName>
    </submittedName>
</protein>